<evidence type="ECO:0000313" key="2">
    <source>
        <dbReference type="EMBL" id="RCK79066.1"/>
    </source>
</evidence>
<comment type="caution">
    <text evidence="2">The sequence shown here is derived from an EMBL/GenBank/DDBJ whole genome shotgun (WGS) entry which is preliminary data.</text>
</comment>
<feature type="compositionally biased region" description="Basic and acidic residues" evidence="1">
    <location>
        <begin position="127"/>
        <end position="140"/>
    </location>
</feature>
<accession>A0A367ZM15</accession>
<dbReference type="AlphaFoldDB" id="A0A367ZM15"/>
<dbReference type="EMBL" id="QOQW01000016">
    <property type="protein sequence ID" value="RCK79066.1"/>
    <property type="molecule type" value="Genomic_DNA"/>
</dbReference>
<sequence>MERRIFAIREHMVVAGRPEAGGASVGAAGNMNMPWPGLARWLAAVALLAMVGASLSGCSRQSVTDFTPYPAMQAPVQLVLALGPASFTVDGQPVQVDRVKVYVKAVRLAVTGGTARTSRRAALVAHATEDGHDHHGHGTGDESAETAAFPDDPNRLPADDRPLVPEVVAVEKVCDLATPTIVAEMAVRAGVAPIWELHLSPGDLQALEPLSLLAEGTIGSGAQVVPWRLELDHEQHLTFPTGSALPAGAGPRHRLRLLPAHWFEGIGLWQMAQSGPVTIDHRQSAVQARCAANVRQAVEMTSESRTAALDGHDHAHDHDHDQAHEDGEEHDHEHDHDHE</sequence>
<feature type="region of interest" description="Disordered" evidence="1">
    <location>
        <begin position="311"/>
        <end position="339"/>
    </location>
</feature>
<feature type="region of interest" description="Disordered" evidence="1">
    <location>
        <begin position="126"/>
        <end position="157"/>
    </location>
</feature>
<evidence type="ECO:0000256" key="1">
    <source>
        <dbReference type="SAM" id="MobiDB-lite"/>
    </source>
</evidence>
<organism evidence="2 3">
    <name type="scientific">Candidatus Ozemobacter sibiricus</name>
    <dbReference type="NCBI Taxonomy" id="2268124"/>
    <lineage>
        <taxon>Bacteria</taxon>
        <taxon>Candidatus Ozemobacteria</taxon>
        <taxon>Candidatus Ozemobacterales</taxon>
        <taxon>Candidatus Ozemobacteraceae</taxon>
        <taxon>Candidatus Ozemobacter</taxon>
    </lineage>
</organism>
<gene>
    <name evidence="2" type="ORF">OZSIB_0408</name>
</gene>
<protein>
    <submittedName>
        <fullName evidence="2">Uncharacterized protein</fullName>
    </submittedName>
</protein>
<reference evidence="2 3" key="1">
    <citation type="submission" date="2018-05" db="EMBL/GenBank/DDBJ databases">
        <title>A metagenomic window into the 2 km-deep terrestrial subsurface aquifer revealed taxonomically and functionally diverse microbial community comprising novel uncultured bacterial lineages.</title>
        <authorList>
            <person name="Kadnikov V.V."/>
            <person name="Mardanov A.V."/>
            <person name="Beletsky A.V."/>
            <person name="Banks D."/>
            <person name="Pimenov N.V."/>
            <person name="Frank Y.A."/>
            <person name="Karnachuk O.V."/>
            <person name="Ravin N.V."/>
        </authorList>
    </citation>
    <scope>NUCLEOTIDE SEQUENCE [LARGE SCALE GENOMIC DNA]</scope>
    <source>
        <strain evidence="2">BY5</strain>
    </source>
</reference>
<evidence type="ECO:0000313" key="3">
    <source>
        <dbReference type="Proteomes" id="UP000252355"/>
    </source>
</evidence>
<proteinExistence type="predicted"/>
<name>A0A367ZM15_9BACT</name>
<dbReference type="Proteomes" id="UP000252355">
    <property type="component" value="Unassembled WGS sequence"/>
</dbReference>